<evidence type="ECO:0000313" key="1">
    <source>
        <dbReference type="EMBL" id="KAF4709152.1"/>
    </source>
</evidence>
<organism evidence="1 2">
    <name type="scientific">Perkinsus olseni</name>
    <name type="common">Perkinsus atlanticus</name>
    <dbReference type="NCBI Taxonomy" id="32597"/>
    <lineage>
        <taxon>Eukaryota</taxon>
        <taxon>Sar</taxon>
        <taxon>Alveolata</taxon>
        <taxon>Perkinsozoa</taxon>
        <taxon>Perkinsea</taxon>
        <taxon>Perkinsida</taxon>
        <taxon>Perkinsidae</taxon>
        <taxon>Perkinsus</taxon>
    </lineage>
</organism>
<gene>
    <name evidence="1" type="ORF">FOZ62_021154</name>
</gene>
<name>A0A7J6QLR4_PEROL</name>
<protein>
    <submittedName>
        <fullName evidence="1">Uncharacterized protein</fullName>
    </submittedName>
</protein>
<sequence>LDFKFCRVQILEGDLKAKFSTSLVVEAQEDARQWPTREASSNPLPTLAQAMNAADSCEKTDSSEHSEQVPQRLFETWKNPNISRAMTELIKKPDSPRTEAVRQRTLQLGIMSLDLNSCHHKKAPTKVEREGQQQ</sequence>
<evidence type="ECO:0000313" key="2">
    <source>
        <dbReference type="Proteomes" id="UP000574390"/>
    </source>
</evidence>
<dbReference type="EMBL" id="JABANM010028777">
    <property type="protein sequence ID" value="KAF4709152.1"/>
    <property type="molecule type" value="Genomic_DNA"/>
</dbReference>
<dbReference type="AlphaFoldDB" id="A0A7J6QLR4"/>
<feature type="non-terminal residue" evidence="1">
    <location>
        <position position="1"/>
    </location>
</feature>
<reference evidence="1 2" key="1">
    <citation type="submission" date="2020-04" db="EMBL/GenBank/DDBJ databases">
        <title>Perkinsus olseni comparative genomics.</title>
        <authorList>
            <person name="Bogema D.R."/>
        </authorList>
    </citation>
    <scope>NUCLEOTIDE SEQUENCE [LARGE SCALE GENOMIC DNA]</scope>
    <source>
        <strain evidence="1">ATCC PRA-205</strain>
    </source>
</reference>
<dbReference type="Proteomes" id="UP000574390">
    <property type="component" value="Unassembled WGS sequence"/>
</dbReference>
<accession>A0A7J6QLR4</accession>
<comment type="caution">
    <text evidence="1">The sequence shown here is derived from an EMBL/GenBank/DDBJ whole genome shotgun (WGS) entry which is preliminary data.</text>
</comment>
<feature type="non-terminal residue" evidence="1">
    <location>
        <position position="134"/>
    </location>
</feature>
<proteinExistence type="predicted"/>